<dbReference type="Proteomes" id="UP000056905">
    <property type="component" value="Chromosome"/>
</dbReference>
<protein>
    <submittedName>
        <fullName evidence="3">Uncharacterized protein</fullName>
    </submittedName>
</protein>
<accession>A0A0P0NYD1</accession>
<keyword evidence="4" id="KW-1185">Reference proteome</keyword>
<evidence type="ECO:0000313" key="3">
    <source>
        <dbReference type="EMBL" id="ALL13083.1"/>
    </source>
</evidence>
<dbReference type="KEGG" id="chq:AQ619_06810"/>
<feature type="compositionally biased region" description="Pro residues" evidence="1">
    <location>
        <begin position="64"/>
        <end position="78"/>
    </location>
</feature>
<evidence type="ECO:0000256" key="2">
    <source>
        <dbReference type="SAM" id="SignalP"/>
    </source>
</evidence>
<feature type="signal peptide" evidence="2">
    <location>
        <begin position="1"/>
        <end position="21"/>
    </location>
</feature>
<dbReference type="AlphaFoldDB" id="A0A0P0NYD1"/>
<evidence type="ECO:0000256" key="1">
    <source>
        <dbReference type="SAM" id="MobiDB-lite"/>
    </source>
</evidence>
<reference evidence="3 4" key="1">
    <citation type="submission" date="2015-10" db="EMBL/GenBank/DDBJ databases">
        <title>Conservation of the essential genome among Caulobacter and Brevundimonas species.</title>
        <authorList>
            <person name="Scott D."/>
            <person name="Ely B."/>
        </authorList>
    </citation>
    <scope>NUCLEOTIDE SEQUENCE [LARGE SCALE GENOMIC DNA]</scope>
    <source>
        <strain evidence="3 4">CB4</strain>
    </source>
</reference>
<evidence type="ECO:0000313" key="4">
    <source>
        <dbReference type="Proteomes" id="UP000056905"/>
    </source>
</evidence>
<gene>
    <name evidence="3" type="ORF">AQ619_06810</name>
</gene>
<feature type="region of interest" description="Disordered" evidence="1">
    <location>
        <begin position="58"/>
        <end position="78"/>
    </location>
</feature>
<name>A0A0P0NYD1_9CAUL</name>
<proteinExistence type="predicted"/>
<dbReference type="STRING" id="69395.AQ619_06810"/>
<dbReference type="EMBL" id="CP013002">
    <property type="protein sequence ID" value="ALL13083.1"/>
    <property type="molecule type" value="Genomic_DNA"/>
</dbReference>
<sequence length="78" mass="7881">MLGVQVLLICLGMFLVGAEAAAPGFVKSQIVAAAEVTRALNEDTQAKLCARVQAHGGTCGATVTPPPSELPPPEAAQP</sequence>
<keyword evidence="2" id="KW-0732">Signal</keyword>
<feature type="chain" id="PRO_5006052524" evidence="2">
    <location>
        <begin position="22"/>
        <end position="78"/>
    </location>
</feature>
<organism evidence="3 4">
    <name type="scientific">Caulobacter henricii</name>
    <dbReference type="NCBI Taxonomy" id="69395"/>
    <lineage>
        <taxon>Bacteria</taxon>
        <taxon>Pseudomonadati</taxon>
        <taxon>Pseudomonadota</taxon>
        <taxon>Alphaproteobacteria</taxon>
        <taxon>Caulobacterales</taxon>
        <taxon>Caulobacteraceae</taxon>
        <taxon>Caulobacter</taxon>
    </lineage>
</organism>